<keyword evidence="5" id="KW-1185">Reference proteome</keyword>
<evidence type="ECO:0000256" key="1">
    <source>
        <dbReference type="SAM" id="Phobius"/>
    </source>
</evidence>
<feature type="domain" description="DUF5643" evidence="3">
    <location>
        <begin position="229"/>
        <end position="357"/>
    </location>
</feature>
<dbReference type="EMBL" id="BMEY01000025">
    <property type="protein sequence ID" value="GGA89835.1"/>
    <property type="molecule type" value="Genomic_DNA"/>
</dbReference>
<dbReference type="Gene3D" id="2.60.40.1630">
    <property type="entry name" value="bacillus anthracis domain"/>
    <property type="match status" value="1"/>
</dbReference>
<reference evidence="4" key="2">
    <citation type="submission" date="2020-09" db="EMBL/GenBank/DDBJ databases">
        <authorList>
            <person name="Sun Q."/>
            <person name="Zhou Y."/>
        </authorList>
    </citation>
    <scope>NUCLEOTIDE SEQUENCE</scope>
    <source>
        <strain evidence="4">CGMCC 1.12408</strain>
    </source>
</reference>
<protein>
    <recommendedName>
        <fullName evidence="6">DUF4179 domain-containing protein</fullName>
    </recommendedName>
</protein>
<dbReference type="Pfam" id="PF13786">
    <property type="entry name" value="DUF4179"/>
    <property type="match status" value="1"/>
</dbReference>
<keyword evidence="1" id="KW-0472">Membrane</keyword>
<keyword evidence="1" id="KW-0812">Transmembrane</keyword>
<gene>
    <name evidence="4" type="ORF">GCM10008025_35560</name>
</gene>
<feature type="domain" description="DUF4179" evidence="2">
    <location>
        <begin position="39"/>
        <end position="129"/>
    </location>
</feature>
<keyword evidence="1" id="KW-1133">Transmembrane helix</keyword>
<dbReference type="Pfam" id="PF18705">
    <property type="entry name" value="DUF5643"/>
    <property type="match status" value="1"/>
</dbReference>
<proteinExistence type="predicted"/>
<comment type="caution">
    <text evidence="4">The sequence shown here is derived from an EMBL/GenBank/DDBJ whole genome shotgun (WGS) entry which is preliminary data.</text>
</comment>
<dbReference type="AlphaFoldDB" id="A0A916SAM9"/>
<evidence type="ECO:0008006" key="6">
    <source>
        <dbReference type="Google" id="ProtNLM"/>
    </source>
</evidence>
<name>A0A916SAM9_9BACI</name>
<accession>A0A916SAM9</accession>
<dbReference type="Gene3D" id="2.60.40.1640">
    <property type="entry name" value="Conserved domain protein"/>
    <property type="match status" value="1"/>
</dbReference>
<evidence type="ECO:0000259" key="3">
    <source>
        <dbReference type="Pfam" id="PF18705"/>
    </source>
</evidence>
<dbReference type="Proteomes" id="UP000613512">
    <property type="component" value="Unassembled WGS sequence"/>
</dbReference>
<sequence>MKEKYFQDLYEQIDIPHEDVQQSIRTGLQKAGIKEKKKTHFFRNVSVVAIIVISAITTLSFSFPSFATNLPFVGSIYELFKNNSQESVFERYGDHSTLIGQTKESNGITITLIDAVYDGEDITVAYLIDSTKDLGKRPVLGGDFAVEGLNDKYKNLYSSDYIVEKINAHQYAVVSIYQFMDGPKPSELRVNWEGVSITDLYNANNTTTGNWSFEFSLSELEQESKLFANKNVNTEEEGIKISAVKMTETPISTTYYLSEKIDIRTISMEEEEWRGVQVDYIVADNLGNEYETILHREGVHSTDFDERGRSKTRITTTVIHKEATSIIITPIINIYRMANSDGWLELVKQPYTIKPIEVPLSN</sequence>
<feature type="transmembrane region" description="Helical" evidence="1">
    <location>
        <begin position="41"/>
        <end position="63"/>
    </location>
</feature>
<dbReference type="RefSeq" id="WP_188386025.1">
    <property type="nucleotide sequence ID" value="NZ_BMEY01000025.1"/>
</dbReference>
<evidence type="ECO:0000313" key="5">
    <source>
        <dbReference type="Proteomes" id="UP000613512"/>
    </source>
</evidence>
<evidence type="ECO:0000259" key="2">
    <source>
        <dbReference type="Pfam" id="PF13786"/>
    </source>
</evidence>
<dbReference type="InterPro" id="IPR040680">
    <property type="entry name" value="DUF5643"/>
</dbReference>
<dbReference type="InterPro" id="IPR025436">
    <property type="entry name" value="DUF4179"/>
</dbReference>
<evidence type="ECO:0000313" key="4">
    <source>
        <dbReference type="EMBL" id="GGA89835.1"/>
    </source>
</evidence>
<reference evidence="4" key="1">
    <citation type="journal article" date="2014" name="Int. J. Syst. Evol. Microbiol.">
        <title>Complete genome sequence of Corynebacterium casei LMG S-19264T (=DSM 44701T), isolated from a smear-ripened cheese.</title>
        <authorList>
            <consortium name="US DOE Joint Genome Institute (JGI-PGF)"/>
            <person name="Walter F."/>
            <person name="Albersmeier A."/>
            <person name="Kalinowski J."/>
            <person name="Ruckert C."/>
        </authorList>
    </citation>
    <scope>NUCLEOTIDE SEQUENCE</scope>
    <source>
        <strain evidence="4">CGMCC 1.12408</strain>
    </source>
</reference>
<organism evidence="4 5">
    <name type="scientific">Ornithinibacillus halotolerans</name>
    <dbReference type="NCBI Taxonomy" id="1274357"/>
    <lineage>
        <taxon>Bacteria</taxon>
        <taxon>Bacillati</taxon>
        <taxon>Bacillota</taxon>
        <taxon>Bacilli</taxon>
        <taxon>Bacillales</taxon>
        <taxon>Bacillaceae</taxon>
        <taxon>Ornithinibacillus</taxon>
    </lineage>
</organism>